<name>A0ABP1QY68_9HEXA</name>
<feature type="region of interest" description="Disordered" evidence="2">
    <location>
        <begin position="51"/>
        <end position="70"/>
    </location>
</feature>
<evidence type="ECO:0000256" key="1">
    <source>
        <dbReference type="SAM" id="Coils"/>
    </source>
</evidence>
<reference evidence="3 4" key="1">
    <citation type="submission" date="2024-08" db="EMBL/GenBank/DDBJ databases">
        <authorList>
            <person name="Cucini C."/>
            <person name="Frati F."/>
        </authorList>
    </citation>
    <scope>NUCLEOTIDE SEQUENCE [LARGE SCALE GENOMIC DNA]</scope>
</reference>
<feature type="compositionally biased region" description="Polar residues" evidence="2">
    <location>
        <begin position="785"/>
        <end position="798"/>
    </location>
</feature>
<dbReference type="Proteomes" id="UP001642540">
    <property type="component" value="Unassembled WGS sequence"/>
</dbReference>
<evidence type="ECO:0000256" key="2">
    <source>
        <dbReference type="SAM" id="MobiDB-lite"/>
    </source>
</evidence>
<feature type="region of interest" description="Disordered" evidence="2">
    <location>
        <begin position="772"/>
        <end position="918"/>
    </location>
</feature>
<evidence type="ECO:0000313" key="3">
    <source>
        <dbReference type="EMBL" id="CAL8111522.1"/>
    </source>
</evidence>
<feature type="compositionally biased region" description="Low complexity" evidence="2">
    <location>
        <begin position="848"/>
        <end position="857"/>
    </location>
</feature>
<feature type="compositionally biased region" description="Acidic residues" evidence="2">
    <location>
        <begin position="909"/>
        <end position="918"/>
    </location>
</feature>
<feature type="compositionally biased region" description="Polar residues" evidence="2">
    <location>
        <begin position="51"/>
        <end position="60"/>
    </location>
</feature>
<sequence length="918" mass="103296">MEMSSGRNNSFQSVLDSIIRNYLLNELPPENDIVEKDFGLSRLGLGITLQNLPGTSSNRANNDDHNNNDDNVQYPGTSFGGAANGRNNDHEYIKALHKCFEKRGVFKELQTFLRHKLVSILQDEWPDLQNPVRSGDGPNTIVLRLVEDFLRCHKLLYTLSVLASESDVGQQNTRAQYGKLSSREAEDLLDEMGISRDTRLSNQILKCYFDKEHFSMLESLHYLGVWLDGPIVTNGLLEESNDMERHGKKKGTVTFISKAAKEAGEQSSKNYKVRNGAHDSLEQRLYELERSMEKDKEVKIKEAIEKFKKEEEMKIRQELEAKFKLDMMEKEREHLVVTQKKVEELTTGIERERQEWFEVKAKQENEILKLRKQVSDVMSAMITIKKAPSMPLESRSDMMFELERKKTESVPLVVHCSCDCKQKASTSAAPLNNIEECNTIYTRKKPTFSEESVQIQHDRMSFLQYRMEQQEEEIQALHRQLLFSASPATHPKPSQSSIQQLPTQSESHIEEDKNKVDDLSSFLKESKERMKKLEKVATEVDIKMQTILASTKRAGTPLSSELSARRASSAIWNRNVAQTTIHHPIHPSHLVTPALSFPPQINIPSPRYIEEIQPTYISSVRRNLPSFNFEMPSSRSLVSTFRAGRKSPPPSSQILPPVGGHQSQLVTMPEENRPSTPVNQIFPVAYGTQAQRQQFPTGSLVTGGLSARDSDIPPNVDAPKTVSASTIVVQAVEPEAAPEESLFHMAIREKPVASKSAGINLKQKAMLHGALGKEKVSSSDEGENSRNTSLSESFSKAITKSKVGRDEDDHFPMKVPRPRKSSSSEESKKVRRQSVIISGPSALVPKVKSNSSSSSSSKKSEGKGQQNHQNKYSSLSQSRNKRASPPKIEDDADADLSSLSISAPRSERDDDNEEFWKL</sequence>
<protein>
    <recommendedName>
        <fullName evidence="5">LisH domain-containing protein</fullName>
    </recommendedName>
</protein>
<feature type="compositionally biased region" description="Basic and acidic residues" evidence="2">
    <location>
        <begin position="803"/>
        <end position="812"/>
    </location>
</feature>
<feature type="coiled-coil region" evidence="1">
    <location>
        <begin position="278"/>
        <end position="320"/>
    </location>
</feature>
<gene>
    <name evidence="3" type="ORF">ODALV1_LOCUS15115</name>
</gene>
<feature type="region of interest" description="Disordered" evidence="2">
    <location>
        <begin position="641"/>
        <end position="662"/>
    </location>
</feature>
<comment type="caution">
    <text evidence="3">The sequence shown here is derived from an EMBL/GenBank/DDBJ whole genome shotgun (WGS) entry which is preliminary data.</text>
</comment>
<feature type="compositionally biased region" description="Polar residues" evidence="2">
    <location>
        <begin position="863"/>
        <end position="878"/>
    </location>
</feature>
<evidence type="ECO:0008006" key="5">
    <source>
        <dbReference type="Google" id="ProtNLM"/>
    </source>
</evidence>
<feature type="region of interest" description="Disordered" evidence="2">
    <location>
        <begin position="486"/>
        <end position="515"/>
    </location>
</feature>
<organism evidence="3 4">
    <name type="scientific">Orchesella dallaii</name>
    <dbReference type="NCBI Taxonomy" id="48710"/>
    <lineage>
        <taxon>Eukaryota</taxon>
        <taxon>Metazoa</taxon>
        <taxon>Ecdysozoa</taxon>
        <taxon>Arthropoda</taxon>
        <taxon>Hexapoda</taxon>
        <taxon>Collembola</taxon>
        <taxon>Entomobryomorpha</taxon>
        <taxon>Entomobryoidea</taxon>
        <taxon>Orchesellidae</taxon>
        <taxon>Orchesellinae</taxon>
        <taxon>Orchesella</taxon>
    </lineage>
</organism>
<evidence type="ECO:0000313" key="4">
    <source>
        <dbReference type="Proteomes" id="UP001642540"/>
    </source>
</evidence>
<proteinExistence type="predicted"/>
<dbReference type="EMBL" id="CAXLJM020000046">
    <property type="protein sequence ID" value="CAL8111522.1"/>
    <property type="molecule type" value="Genomic_DNA"/>
</dbReference>
<feature type="compositionally biased region" description="Polar residues" evidence="2">
    <location>
        <begin position="492"/>
        <end position="506"/>
    </location>
</feature>
<feature type="coiled-coil region" evidence="1">
    <location>
        <begin position="516"/>
        <end position="543"/>
    </location>
</feature>
<keyword evidence="1" id="KW-0175">Coiled coil</keyword>
<keyword evidence="4" id="KW-1185">Reference proteome</keyword>
<accession>A0ABP1QY68</accession>